<evidence type="ECO:0000259" key="7">
    <source>
        <dbReference type="SMART" id="SM00849"/>
    </source>
</evidence>
<feature type="transmembrane region" description="Helical" evidence="6">
    <location>
        <begin position="244"/>
        <end position="271"/>
    </location>
</feature>
<evidence type="ECO:0000256" key="3">
    <source>
        <dbReference type="ARBA" id="ARBA00022692"/>
    </source>
</evidence>
<protein>
    <submittedName>
        <fullName evidence="8">DNA internalization-related competence protein ComEC/Rec2</fullName>
    </submittedName>
</protein>
<dbReference type="InterPro" id="IPR035681">
    <property type="entry name" value="ComA-like_MBL"/>
</dbReference>
<evidence type="ECO:0000256" key="2">
    <source>
        <dbReference type="ARBA" id="ARBA00022475"/>
    </source>
</evidence>
<accession>A0A6M0Q5T1</accession>
<dbReference type="NCBIfam" id="TIGR00361">
    <property type="entry name" value="ComEC_Rec2"/>
    <property type="match status" value="1"/>
</dbReference>
<proteinExistence type="predicted"/>
<dbReference type="GO" id="GO:0005886">
    <property type="term" value="C:plasma membrane"/>
    <property type="evidence" value="ECO:0007669"/>
    <property type="project" value="UniProtKB-SubCell"/>
</dbReference>
<evidence type="ECO:0000313" key="9">
    <source>
        <dbReference type="Proteomes" id="UP000481043"/>
    </source>
</evidence>
<feature type="transmembrane region" description="Helical" evidence="6">
    <location>
        <begin position="59"/>
        <end position="78"/>
    </location>
</feature>
<evidence type="ECO:0000256" key="6">
    <source>
        <dbReference type="SAM" id="Phobius"/>
    </source>
</evidence>
<dbReference type="PANTHER" id="PTHR30619">
    <property type="entry name" value="DNA INTERNALIZATION/COMPETENCE PROTEIN COMEC/REC2"/>
    <property type="match status" value="1"/>
</dbReference>
<keyword evidence="4 6" id="KW-1133">Transmembrane helix</keyword>
<dbReference type="InterPro" id="IPR052159">
    <property type="entry name" value="Competence_DNA_uptake"/>
</dbReference>
<feature type="domain" description="Metallo-beta-lactamase" evidence="7">
    <location>
        <begin position="523"/>
        <end position="734"/>
    </location>
</feature>
<dbReference type="EMBL" id="JAAIWM010000002">
    <property type="protein sequence ID" value="NEY71685.1"/>
    <property type="molecule type" value="Genomic_DNA"/>
</dbReference>
<keyword evidence="9" id="KW-1185">Reference proteome</keyword>
<evidence type="ECO:0000256" key="5">
    <source>
        <dbReference type="ARBA" id="ARBA00023136"/>
    </source>
</evidence>
<dbReference type="SMART" id="SM00849">
    <property type="entry name" value="Lactamase_B"/>
    <property type="match status" value="1"/>
</dbReference>
<comment type="caution">
    <text evidence="8">The sequence shown here is derived from an EMBL/GenBank/DDBJ whole genome shotgun (WGS) entry which is preliminary data.</text>
</comment>
<feature type="transmembrane region" description="Helical" evidence="6">
    <location>
        <begin position="277"/>
        <end position="310"/>
    </location>
</feature>
<organism evidence="8 9">
    <name type="scientific">Bacillus mesophilus</name>
    <dbReference type="NCBI Taxonomy" id="1808955"/>
    <lineage>
        <taxon>Bacteria</taxon>
        <taxon>Bacillati</taxon>
        <taxon>Bacillota</taxon>
        <taxon>Bacilli</taxon>
        <taxon>Bacillales</taxon>
        <taxon>Bacillaceae</taxon>
        <taxon>Bacillus</taxon>
    </lineage>
</organism>
<dbReference type="Proteomes" id="UP000481043">
    <property type="component" value="Unassembled WGS sequence"/>
</dbReference>
<dbReference type="InterPro" id="IPR004477">
    <property type="entry name" value="ComEC_N"/>
</dbReference>
<feature type="transmembrane region" description="Helical" evidence="6">
    <location>
        <begin position="405"/>
        <end position="425"/>
    </location>
</feature>
<dbReference type="Pfam" id="PF03772">
    <property type="entry name" value="Competence"/>
    <property type="match status" value="1"/>
</dbReference>
<dbReference type="InterPro" id="IPR004797">
    <property type="entry name" value="Competence_ComEC/Rec2"/>
</dbReference>
<dbReference type="InterPro" id="IPR001279">
    <property type="entry name" value="Metallo-B-lactamas"/>
</dbReference>
<dbReference type="CDD" id="cd07731">
    <property type="entry name" value="ComA-like_MBL-fold"/>
    <property type="match status" value="1"/>
</dbReference>
<dbReference type="SUPFAM" id="SSF56281">
    <property type="entry name" value="Metallo-hydrolase/oxidoreductase"/>
    <property type="match status" value="1"/>
</dbReference>
<feature type="transmembrane region" description="Helical" evidence="6">
    <location>
        <begin position="373"/>
        <end position="393"/>
    </location>
</feature>
<dbReference type="Pfam" id="PF13567">
    <property type="entry name" value="DUF4131"/>
    <property type="match status" value="1"/>
</dbReference>
<sequence length="782" mass="89328">MNKQINYLPLIRRLRMKNRWFYIAVSCTLGITFVSQHYSIVLFSITLVAFTLIILREKLLGVGCVLTFMISGLFYYIYDTHNVTKLNPETNYFIGKAITDPSINGDRFTVHIKLANKEKLRVSYKLKNEEEKNILTSVENRSTCRFYAKLEKPVPARNFYSFDFKQYLFHRKIHWIATPPSANSIQCLQQASNIQDTLFRFREDALNQIDAFLPSPLDGFVQALVFGGRANVDRDVLTAYQELGLIHLLAISGMHIGLISASVFFCLVRFGLTKEKAILLIMVLLPIYTILAGAAPSVVRAGIMTFLVLLKVRFKSIPFTSLDLISLAFLFMVIVNPYYMFDVGFQLSFSVSLALILSSQTILLKVTNPIVQMLLVSTIAQISSTPLILFHFYQFSLISIPLNLIYVPVITFIVLPICIFVYVTLKWDLPLQSSLISFSNDFLLYLNKFAITMTNLNHHILVLGKPNFYMLGLYIAAVIITFILLEKKINWTSFIPIVVVMFFHFFLPYIHYKGEVTMIDVGQGDSILIEIPFRKEVYLIDTGGTVSYGSVEEWRKREDPYSIGKDTILPYLKAKGIRKIDKLILTHPDVDHMGEAEFLVNHIKIDEIVIGAFHTLNDMEKRIISLAKKKKVVVKRVQAGDRWEVIGIPFQILSPFRSYLSENNSSIVITTYLGGKSWLFTGDIEEETEKDFVKKYPNLKVDILKIPHHGSKTSSTSPFLSVVQPKIALISAGNRNRFNHPHPEVLERLQQQETVVYRTDEQGAIQYKFSIFNTGTFRAKLP</sequence>
<evidence type="ECO:0000256" key="1">
    <source>
        <dbReference type="ARBA" id="ARBA00004651"/>
    </source>
</evidence>
<keyword evidence="3 6" id="KW-0812">Transmembrane</keyword>
<gene>
    <name evidence="8" type="ORF">G4D63_07990</name>
</gene>
<dbReference type="Gene3D" id="3.60.15.10">
    <property type="entry name" value="Ribonuclease Z/Hydroxyacylglutathione hydrolase-like"/>
    <property type="match status" value="1"/>
</dbReference>
<reference evidence="8 9" key="1">
    <citation type="submission" date="2020-02" db="EMBL/GenBank/DDBJ databases">
        <title>Bacillus aquiflavi sp. nov., isolated from yellow water of strong flavor Chinese baijiu in Yibin region of China.</title>
        <authorList>
            <person name="Xie J."/>
        </authorList>
    </citation>
    <scope>NUCLEOTIDE SEQUENCE [LARGE SCALE GENOMIC DNA]</scope>
    <source>
        <strain evidence="8 9">SA4</strain>
    </source>
</reference>
<dbReference type="InterPro" id="IPR036866">
    <property type="entry name" value="RibonucZ/Hydroxyglut_hydro"/>
</dbReference>
<dbReference type="GO" id="GO:0030420">
    <property type="term" value="P:establishment of competence for transformation"/>
    <property type="evidence" value="ECO:0007669"/>
    <property type="project" value="InterPro"/>
</dbReference>
<evidence type="ECO:0000313" key="8">
    <source>
        <dbReference type="EMBL" id="NEY71685.1"/>
    </source>
</evidence>
<dbReference type="AlphaFoldDB" id="A0A6M0Q5T1"/>
<feature type="transmembrane region" description="Helical" evidence="6">
    <location>
        <begin position="491"/>
        <end position="510"/>
    </location>
</feature>
<keyword evidence="2" id="KW-1003">Cell membrane</keyword>
<name>A0A6M0Q5T1_9BACI</name>
<comment type="subcellular location">
    <subcellularLocation>
        <location evidence="1">Cell membrane</location>
        <topology evidence="1">Multi-pass membrane protein</topology>
    </subcellularLocation>
</comment>
<keyword evidence="5 6" id="KW-0472">Membrane</keyword>
<dbReference type="InterPro" id="IPR025405">
    <property type="entry name" value="DUF4131"/>
</dbReference>
<dbReference type="Pfam" id="PF00753">
    <property type="entry name" value="Lactamase_B"/>
    <property type="match status" value="1"/>
</dbReference>
<dbReference type="PANTHER" id="PTHR30619:SF1">
    <property type="entry name" value="RECOMBINATION PROTEIN 2"/>
    <property type="match status" value="1"/>
</dbReference>
<feature type="transmembrane region" description="Helical" evidence="6">
    <location>
        <begin position="20"/>
        <end position="53"/>
    </location>
</feature>
<feature type="transmembrane region" description="Helical" evidence="6">
    <location>
        <begin position="322"/>
        <end position="341"/>
    </location>
</feature>
<feature type="transmembrane region" description="Helical" evidence="6">
    <location>
        <begin position="468"/>
        <end position="485"/>
    </location>
</feature>
<dbReference type="NCBIfam" id="TIGR00360">
    <property type="entry name" value="ComEC_N-term"/>
    <property type="match status" value="1"/>
</dbReference>
<evidence type="ECO:0000256" key="4">
    <source>
        <dbReference type="ARBA" id="ARBA00022989"/>
    </source>
</evidence>